<sequence length="486" mass="54453">MKKKSLKLNFIMNAILTMSQFVFPLITFPYISRVLQPAGTGMVSFATSVVAYFCMFSQLGIPTYGIRACAKVRDDKETLSRTVQELFLINLIMCIFTYIAFFIALFTVSRFSQNKPLFLIISLTILFNAIGVEWLYKALEQYTYITVRSIIFKFVALIFMFLLVKQSNDTVVYGALSILAASASNIFNFFHVHKYIQLKPIGNYKFRRHLKAILIFFAMSCATTIYTNLDTVMLGFLKTDVDVGYYNAAVKIKNVLLGVVTSLGTVLLPRASYYVEHDMMDEFYRVAKKAIHFVFLLATPLLVYFMLFAKEGIFFLSGSAYSGAIQPMQIIMPTLLLIGLTNIMGIQMLVPLGKEKTVLYSEIAGAIVDLILNAILIPMLASSGAAIGTLVAEIVVFAVQYGALRSMVTEAYRKVRYGTLLLAILISSLLSLLIKLCSLGNFFTLCFSAMIYFGVYAVIMTLLKEPLVLEIEGQVWSMLKNKLKGN</sequence>
<feature type="transmembrane region" description="Helical" evidence="6">
    <location>
        <begin position="290"/>
        <end position="309"/>
    </location>
</feature>
<feature type="transmembrane region" description="Helical" evidence="6">
    <location>
        <begin position="329"/>
        <end position="350"/>
    </location>
</feature>
<dbReference type="InterPro" id="IPR050833">
    <property type="entry name" value="Poly_Biosynth_Transport"/>
</dbReference>
<evidence type="ECO:0000256" key="2">
    <source>
        <dbReference type="ARBA" id="ARBA00022475"/>
    </source>
</evidence>
<feature type="transmembrane region" description="Helical" evidence="6">
    <location>
        <begin position="249"/>
        <end position="269"/>
    </location>
</feature>
<keyword evidence="3 6" id="KW-0812">Transmembrane</keyword>
<name>A0A391NZ57_9FIRM</name>
<feature type="transmembrane region" description="Helical" evidence="6">
    <location>
        <begin position="415"/>
        <end position="436"/>
    </location>
</feature>
<evidence type="ECO:0000256" key="4">
    <source>
        <dbReference type="ARBA" id="ARBA00022989"/>
    </source>
</evidence>
<keyword evidence="5 6" id="KW-0472">Membrane</keyword>
<feature type="transmembrane region" description="Helical" evidence="6">
    <location>
        <begin position="210"/>
        <end position="229"/>
    </location>
</feature>
<feature type="transmembrane region" description="Helical" evidence="6">
    <location>
        <begin position="12"/>
        <end position="31"/>
    </location>
</feature>
<feature type="transmembrane region" description="Helical" evidence="6">
    <location>
        <begin position="117"/>
        <end position="136"/>
    </location>
</feature>
<keyword evidence="2" id="KW-1003">Cell membrane</keyword>
<protein>
    <submittedName>
        <fullName evidence="7">Flippase</fullName>
    </submittedName>
</protein>
<dbReference type="InterPro" id="IPR002797">
    <property type="entry name" value="Polysacc_synth"/>
</dbReference>
<dbReference type="RefSeq" id="WP_119297714.1">
    <property type="nucleotide sequence ID" value="NZ_BHGK01000001.1"/>
</dbReference>
<feature type="transmembrane region" description="Helical" evidence="6">
    <location>
        <begin position="170"/>
        <end position="190"/>
    </location>
</feature>
<feature type="transmembrane region" description="Helical" evidence="6">
    <location>
        <begin position="357"/>
        <end position="377"/>
    </location>
</feature>
<accession>A0A391NZ57</accession>
<evidence type="ECO:0000313" key="7">
    <source>
        <dbReference type="EMBL" id="GCA66491.1"/>
    </source>
</evidence>
<evidence type="ECO:0000256" key="1">
    <source>
        <dbReference type="ARBA" id="ARBA00004651"/>
    </source>
</evidence>
<feature type="transmembrane region" description="Helical" evidence="6">
    <location>
        <begin position="383"/>
        <end position="403"/>
    </location>
</feature>
<dbReference type="PANTHER" id="PTHR30250">
    <property type="entry name" value="PST FAMILY PREDICTED COLANIC ACID TRANSPORTER"/>
    <property type="match status" value="1"/>
</dbReference>
<evidence type="ECO:0000256" key="6">
    <source>
        <dbReference type="SAM" id="Phobius"/>
    </source>
</evidence>
<comment type="subcellular location">
    <subcellularLocation>
        <location evidence="1">Cell membrane</location>
        <topology evidence="1">Multi-pass membrane protein</topology>
    </subcellularLocation>
</comment>
<comment type="caution">
    <text evidence="7">The sequence shown here is derived from an EMBL/GenBank/DDBJ whole genome shotgun (WGS) entry which is preliminary data.</text>
</comment>
<gene>
    <name evidence="7" type="ORF">KGMB01110_09270</name>
</gene>
<proteinExistence type="predicted"/>
<feature type="transmembrane region" description="Helical" evidence="6">
    <location>
        <begin position="442"/>
        <end position="463"/>
    </location>
</feature>
<dbReference type="EMBL" id="BHGK01000001">
    <property type="protein sequence ID" value="GCA66491.1"/>
    <property type="molecule type" value="Genomic_DNA"/>
</dbReference>
<evidence type="ECO:0000313" key="8">
    <source>
        <dbReference type="Proteomes" id="UP000265643"/>
    </source>
</evidence>
<evidence type="ECO:0000256" key="5">
    <source>
        <dbReference type="ARBA" id="ARBA00023136"/>
    </source>
</evidence>
<dbReference type="CDD" id="cd13128">
    <property type="entry name" value="MATE_Wzx_like"/>
    <property type="match status" value="1"/>
</dbReference>
<dbReference type="Proteomes" id="UP000265643">
    <property type="component" value="Unassembled WGS sequence"/>
</dbReference>
<dbReference type="GO" id="GO:0005886">
    <property type="term" value="C:plasma membrane"/>
    <property type="evidence" value="ECO:0007669"/>
    <property type="project" value="UniProtKB-SubCell"/>
</dbReference>
<dbReference type="PANTHER" id="PTHR30250:SF11">
    <property type="entry name" value="O-ANTIGEN TRANSPORTER-RELATED"/>
    <property type="match status" value="1"/>
</dbReference>
<feature type="transmembrane region" description="Helical" evidence="6">
    <location>
        <begin position="43"/>
        <end position="66"/>
    </location>
</feature>
<feature type="transmembrane region" description="Helical" evidence="6">
    <location>
        <begin position="87"/>
        <end position="111"/>
    </location>
</feature>
<keyword evidence="8" id="KW-1185">Reference proteome</keyword>
<keyword evidence="4 6" id="KW-1133">Transmembrane helix</keyword>
<dbReference type="AlphaFoldDB" id="A0A391NZ57"/>
<reference evidence="8" key="1">
    <citation type="submission" date="2018-09" db="EMBL/GenBank/DDBJ databases">
        <title>Draft Genome Sequence of Mediterraneibacter sp. KCTC 15684.</title>
        <authorList>
            <person name="Kim J.S."/>
            <person name="Han K.I."/>
            <person name="Suh M.K."/>
            <person name="Lee K.C."/>
            <person name="Eom M.K."/>
            <person name="Lee J.H."/>
            <person name="Park S.H."/>
            <person name="Kang S.W."/>
            <person name="Park J.E."/>
            <person name="Oh B.S."/>
            <person name="Yu S.Y."/>
            <person name="Choi S.H."/>
            <person name="Lee D.H."/>
            <person name="Yoon H."/>
            <person name="Kim B."/>
            <person name="Yang S.J."/>
            <person name="Lee J.S."/>
        </authorList>
    </citation>
    <scope>NUCLEOTIDE SEQUENCE [LARGE SCALE GENOMIC DNA]</scope>
    <source>
        <strain evidence="8">KCTC 15684</strain>
    </source>
</reference>
<feature type="transmembrane region" description="Helical" evidence="6">
    <location>
        <begin position="143"/>
        <end position="164"/>
    </location>
</feature>
<evidence type="ECO:0000256" key="3">
    <source>
        <dbReference type="ARBA" id="ARBA00022692"/>
    </source>
</evidence>
<dbReference type="Pfam" id="PF01943">
    <property type="entry name" value="Polysacc_synt"/>
    <property type="match status" value="1"/>
</dbReference>
<organism evidence="7 8">
    <name type="scientific">Mediterraneibacter butyricigenes</name>
    <dbReference type="NCBI Taxonomy" id="2316025"/>
    <lineage>
        <taxon>Bacteria</taxon>
        <taxon>Bacillati</taxon>
        <taxon>Bacillota</taxon>
        <taxon>Clostridia</taxon>
        <taxon>Lachnospirales</taxon>
        <taxon>Lachnospiraceae</taxon>
        <taxon>Mediterraneibacter</taxon>
    </lineage>
</organism>